<dbReference type="OrthoDB" id="196131at2759"/>
<dbReference type="FunFam" id="3.40.50.300:FF:000008">
    <property type="entry name" value="ATP-dependent RNA helicase RhlB"/>
    <property type="match status" value="1"/>
</dbReference>
<comment type="similarity">
    <text evidence="9">Belongs to the DEAD box helicase family.</text>
</comment>
<keyword evidence="4 9" id="KW-0378">Hydrolase</keyword>
<gene>
    <name evidence="14" type="ORF">FA14DRAFT_168232</name>
</gene>
<evidence type="ECO:0000313" key="14">
    <source>
        <dbReference type="EMBL" id="PWN33567.1"/>
    </source>
</evidence>
<feature type="domain" description="Helicase ATP-binding" evidence="11">
    <location>
        <begin position="162"/>
        <end position="337"/>
    </location>
</feature>
<keyword evidence="7" id="KW-0539">Nucleus</keyword>
<dbReference type="Proteomes" id="UP000245771">
    <property type="component" value="Unassembled WGS sequence"/>
</dbReference>
<dbReference type="CDD" id="cd17966">
    <property type="entry name" value="DEADc_DDX5_DDX17"/>
    <property type="match status" value="1"/>
</dbReference>
<dbReference type="InParanoid" id="A0A316V7J6"/>
<sequence>MSYGNGSRGGFSSGGRGGYSNGGGGYGNGYSNGPSSYGGGGGGYGGGGYSNGGSYGNGGGYGGGGFGGDKMNNLGANLQNVDWAGADLAKFEKNFYQEDPRVSSRNEQEVSAFRAEKQMTISGQSVPRPITSFDEAGFPDYILSEIRKMGFTEPSAIQAQAWPIASSGRDVVAIAETGSGKTIGFALPAMVHINAQPLLAPGDGPIALILAPTRELAVQIQTECTRFGRSSRLRNTAVYGGVPKGPQIRDLSRGAEIVIATPGRLIDMIEAGKTNLRRVTYLVLDEADRMLDMGFEPQIRKIVGQIRPDRQTLMFSATWPKEVQRMAHDFLNNYIQVNIGSMDLAANHRIKQVIEMCSEYEKRGRLVKHLDQISQENQKVLIFTNTKRIADELTKYLRQDGWPAIAIHGDKQQQERDWVLAEFKSGRSPIMVATAVASRGLDVKDIGYVINHDFPTNTEDYIHQIGRTGRAGATGVAITFFTAENNKSARELVGILREAKQEIPPELAQMGSYGGGGGGGRGRGGYRGGRGRGGFRGGGRTGSNNVGLGGGGGGRW</sequence>
<evidence type="ECO:0000256" key="5">
    <source>
        <dbReference type="ARBA" id="ARBA00022806"/>
    </source>
</evidence>
<organism evidence="14 15">
    <name type="scientific">Meira miltonrushii</name>
    <dbReference type="NCBI Taxonomy" id="1280837"/>
    <lineage>
        <taxon>Eukaryota</taxon>
        <taxon>Fungi</taxon>
        <taxon>Dikarya</taxon>
        <taxon>Basidiomycota</taxon>
        <taxon>Ustilaginomycotina</taxon>
        <taxon>Exobasidiomycetes</taxon>
        <taxon>Exobasidiales</taxon>
        <taxon>Brachybasidiaceae</taxon>
        <taxon>Meira</taxon>
    </lineage>
</organism>
<dbReference type="SUPFAM" id="SSF52540">
    <property type="entry name" value="P-loop containing nucleoside triphosphate hydrolases"/>
    <property type="match status" value="1"/>
</dbReference>
<evidence type="ECO:0000256" key="9">
    <source>
        <dbReference type="RuleBase" id="RU000492"/>
    </source>
</evidence>
<proteinExistence type="inferred from homology"/>
<dbReference type="Gene3D" id="3.40.50.300">
    <property type="entry name" value="P-loop containing nucleotide triphosphate hydrolases"/>
    <property type="match status" value="2"/>
</dbReference>
<evidence type="ECO:0000256" key="6">
    <source>
        <dbReference type="ARBA" id="ARBA00022840"/>
    </source>
</evidence>
<dbReference type="AlphaFoldDB" id="A0A316V7J6"/>
<feature type="domain" description="Helicase C-terminal" evidence="12">
    <location>
        <begin position="365"/>
        <end position="511"/>
    </location>
</feature>
<dbReference type="RefSeq" id="XP_025353869.1">
    <property type="nucleotide sequence ID" value="XM_025500134.1"/>
</dbReference>
<evidence type="ECO:0000256" key="2">
    <source>
        <dbReference type="ARBA" id="ARBA00012552"/>
    </source>
</evidence>
<accession>A0A316V7J6</accession>
<dbReference type="InterPro" id="IPR014001">
    <property type="entry name" value="Helicase_ATP-bd"/>
</dbReference>
<evidence type="ECO:0000259" key="11">
    <source>
        <dbReference type="PROSITE" id="PS51192"/>
    </source>
</evidence>
<dbReference type="GO" id="GO:0005634">
    <property type="term" value="C:nucleus"/>
    <property type="evidence" value="ECO:0007669"/>
    <property type="project" value="UniProtKB-SubCell"/>
</dbReference>
<dbReference type="STRING" id="1280837.A0A316V7J6"/>
<evidence type="ECO:0000256" key="4">
    <source>
        <dbReference type="ARBA" id="ARBA00022801"/>
    </source>
</evidence>
<dbReference type="PROSITE" id="PS00039">
    <property type="entry name" value="DEAD_ATP_HELICASE"/>
    <property type="match status" value="1"/>
</dbReference>
<evidence type="ECO:0000256" key="10">
    <source>
        <dbReference type="SAM" id="MobiDB-lite"/>
    </source>
</evidence>
<dbReference type="GO" id="GO:0003724">
    <property type="term" value="F:RNA helicase activity"/>
    <property type="evidence" value="ECO:0007669"/>
    <property type="project" value="UniProtKB-EC"/>
</dbReference>
<dbReference type="CDD" id="cd18787">
    <property type="entry name" value="SF2_C_DEAD"/>
    <property type="match status" value="1"/>
</dbReference>
<dbReference type="InterPro" id="IPR027417">
    <property type="entry name" value="P-loop_NTPase"/>
</dbReference>
<dbReference type="InterPro" id="IPR000629">
    <property type="entry name" value="RNA-helicase_DEAD-box_CS"/>
</dbReference>
<dbReference type="PROSITE" id="PS51195">
    <property type="entry name" value="Q_MOTIF"/>
    <property type="match status" value="1"/>
</dbReference>
<reference evidence="14 15" key="1">
    <citation type="journal article" date="2018" name="Mol. Biol. Evol.">
        <title>Broad Genomic Sampling Reveals a Smut Pathogenic Ancestry of the Fungal Clade Ustilaginomycotina.</title>
        <authorList>
            <person name="Kijpornyongpan T."/>
            <person name="Mondo S.J."/>
            <person name="Barry K."/>
            <person name="Sandor L."/>
            <person name="Lee J."/>
            <person name="Lipzen A."/>
            <person name="Pangilinan J."/>
            <person name="LaButti K."/>
            <person name="Hainaut M."/>
            <person name="Henrissat B."/>
            <person name="Grigoriev I.V."/>
            <person name="Spatafora J.W."/>
            <person name="Aime M.C."/>
        </authorList>
    </citation>
    <scope>NUCLEOTIDE SEQUENCE [LARGE SCALE GENOMIC DNA]</scope>
    <source>
        <strain evidence="14 15">MCA 3882</strain>
    </source>
</reference>
<comment type="subcellular location">
    <subcellularLocation>
        <location evidence="1">Nucleus</location>
    </subcellularLocation>
</comment>
<dbReference type="InterPro" id="IPR014014">
    <property type="entry name" value="RNA_helicase_DEAD_Q_motif"/>
</dbReference>
<keyword evidence="3 9" id="KW-0547">Nucleotide-binding</keyword>
<dbReference type="FunFam" id="3.40.50.300:FF:000079">
    <property type="entry name" value="probable ATP-dependent RNA helicase DDX17"/>
    <property type="match status" value="1"/>
</dbReference>
<dbReference type="FunCoup" id="A0A316V7J6">
    <property type="interactions" value="642"/>
</dbReference>
<dbReference type="PROSITE" id="PS51192">
    <property type="entry name" value="HELICASE_ATP_BIND_1"/>
    <property type="match status" value="1"/>
</dbReference>
<dbReference type="InterPro" id="IPR001650">
    <property type="entry name" value="Helicase_C-like"/>
</dbReference>
<evidence type="ECO:0000259" key="12">
    <source>
        <dbReference type="PROSITE" id="PS51194"/>
    </source>
</evidence>
<feature type="region of interest" description="Disordered" evidence="10">
    <location>
        <begin position="507"/>
        <end position="556"/>
    </location>
</feature>
<evidence type="ECO:0000256" key="8">
    <source>
        <dbReference type="PROSITE-ProRule" id="PRU00552"/>
    </source>
</evidence>
<dbReference type="GeneID" id="37021915"/>
<dbReference type="Pfam" id="PF00271">
    <property type="entry name" value="Helicase_C"/>
    <property type="match status" value="1"/>
</dbReference>
<dbReference type="GO" id="GO:0005524">
    <property type="term" value="F:ATP binding"/>
    <property type="evidence" value="ECO:0007669"/>
    <property type="project" value="UniProtKB-KW"/>
</dbReference>
<feature type="compositionally biased region" description="Gly residues" evidence="10">
    <location>
        <begin position="512"/>
        <end position="556"/>
    </location>
</feature>
<dbReference type="Pfam" id="PF00270">
    <property type="entry name" value="DEAD"/>
    <property type="match status" value="1"/>
</dbReference>
<evidence type="ECO:0000256" key="3">
    <source>
        <dbReference type="ARBA" id="ARBA00022741"/>
    </source>
</evidence>
<evidence type="ECO:0000256" key="7">
    <source>
        <dbReference type="ARBA" id="ARBA00023242"/>
    </source>
</evidence>
<dbReference type="SMART" id="SM00487">
    <property type="entry name" value="DEXDc"/>
    <property type="match status" value="1"/>
</dbReference>
<feature type="domain" description="DEAD-box RNA helicase Q" evidence="13">
    <location>
        <begin position="131"/>
        <end position="159"/>
    </location>
</feature>
<dbReference type="EMBL" id="KZ819604">
    <property type="protein sequence ID" value="PWN33567.1"/>
    <property type="molecule type" value="Genomic_DNA"/>
</dbReference>
<feature type="short sequence motif" description="Q motif" evidence="8">
    <location>
        <begin position="131"/>
        <end position="159"/>
    </location>
</feature>
<evidence type="ECO:0000259" key="13">
    <source>
        <dbReference type="PROSITE" id="PS51195"/>
    </source>
</evidence>
<dbReference type="SMART" id="SM00490">
    <property type="entry name" value="HELICc"/>
    <property type="match status" value="1"/>
</dbReference>
<dbReference type="EC" id="3.6.4.13" evidence="2"/>
<evidence type="ECO:0000313" key="15">
    <source>
        <dbReference type="Proteomes" id="UP000245771"/>
    </source>
</evidence>
<dbReference type="InterPro" id="IPR011545">
    <property type="entry name" value="DEAD/DEAH_box_helicase_dom"/>
</dbReference>
<dbReference type="PANTHER" id="PTHR47958">
    <property type="entry name" value="ATP-DEPENDENT RNA HELICASE DBP3"/>
    <property type="match status" value="1"/>
</dbReference>
<dbReference type="GO" id="GO:0003676">
    <property type="term" value="F:nucleic acid binding"/>
    <property type="evidence" value="ECO:0007669"/>
    <property type="project" value="InterPro"/>
</dbReference>
<dbReference type="PROSITE" id="PS51194">
    <property type="entry name" value="HELICASE_CTER"/>
    <property type="match status" value="1"/>
</dbReference>
<keyword evidence="5 9" id="KW-0347">Helicase</keyword>
<name>A0A316V7J6_9BASI</name>
<dbReference type="GO" id="GO:0016787">
    <property type="term" value="F:hydrolase activity"/>
    <property type="evidence" value="ECO:0007669"/>
    <property type="project" value="UniProtKB-KW"/>
</dbReference>
<feature type="region of interest" description="Disordered" evidence="10">
    <location>
        <begin position="1"/>
        <end position="32"/>
    </location>
</feature>
<keyword evidence="6 9" id="KW-0067">ATP-binding</keyword>
<evidence type="ECO:0000256" key="1">
    <source>
        <dbReference type="ARBA" id="ARBA00004123"/>
    </source>
</evidence>
<keyword evidence="15" id="KW-1185">Reference proteome</keyword>
<protein>
    <recommendedName>
        <fullName evidence="2">RNA helicase</fullName>
        <ecNumber evidence="2">3.6.4.13</ecNumber>
    </recommendedName>
</protein>